<feature type="domain" description="Cytochrome c" evidence="6">
    <location>
        <begin position="37"/>
        <end position="116"/>
    </location>
</feature>
<keyword evidence="2 4" id="KW-0479">Metal-binding</keyword>
<dbReference type="InterPro" id="IPR036909">
    <property type="entry name" value="Cyt_c-like_dom_sf"/>
</dbReference>
<dbReference type="EMBL" id="LR134510">
    <property type="protein sequence ID" value="VEJ09056.1"/>
    <property type="molecule type" value="Genomic_DNA"/>
</dbReference>
<dbReference type="PANTHER" id="PTHR33751:SF1">
    <property type="entry name" value="CBB3-TYPE CYTOCHROME C OXIDASE SUBUNIT FIXP"/>
    <property type="match status" value="1"/>
</dbReference>
<evidence type="ECO:0000256" key="4">
    <source>
        <dbReference type="PROSITE-ProRule" id="PRU00433"/>
    </source>
</evidence>
<dbReference type="PANTHER" id="PTHR33751">
    <property type="entry name" value="CBB3-TYPE CYTOCHROME C OXIDASE SUBUNIT FIXP"/>
    <property type="match status" value="1"/>
</dbReference>
<name>A0A448TT08_9PAST</name>
<reference evidence="7 8" key="1">
    <citation type="submission" date="2018-12" db="EMBL/GenBank/DDBJ databases">
        <authorList>
            <consortium name="Pathogen Informatics"/>
        </authorList>
    </citation>
    <scope>NUCLEOTIDE SEQUENCE [LARGE SCALE GENOMIC DNA]</scope>
    <source>
        <strain evidence="7 8">NCTC12871</strain>
    </source>
</reference>
<dbReference type="Proteomes" id="UP000279799">
    <property type="component" value="Chromosome"/>
</dbReference>
<dbReference type="PROSITE" id="PS51007">
    <property type="entry name" value="CYTC"/>
    <property type="match status" value="1"/>
</dbReference>
<evidence type="ECO:0000256" key="3">
    <source>
        <dbReference type="ARBA" id="ARBA00023004"/>
    </source>
</evidence>
<evidence type="ECO:0000313" key="8">
    <source>
        <dbReference type="Proteomes" id="UP000279799"/>
    </source>
</evidence>
<dbReference type="GO" id="GO:0009055">
    <property type="term" value="F:electron transfer activity"/>
    <property type="evidence" value="ECO:0007669"/>
    <property type="project" value="InterPro"/>
</dbReference>
<dbReference type="SUPFAM" id="SSF46626">
    <property type="entry name" value="Cytochrome c"/>
    <property type="match status" value="1"/>
</dbReference>
<evidence type="ECO:0000256" key="2">
    <source>
        <dbReference type="ARBA" id="ARBA00022723"/>
    </source>
</evidence>
<dbReference type="GO" id="GO:0046872">
    <property type="term" value="F:metal ion binding"/>
    <property type="evidence" value="ECO:0007669"/>
    <property type="project" value="UniProtKB-KW"/>
</dbReference>
<keyword evidence="8" id="KW-1185">Reference proteome</keyword>
<keyword evidence="3 4" id="KW-0408">Iron</keyword>
<dbReference type="InterPro" id="IPR050597">
    <property type="entry name" value="Cytochrome_c_Oxidase_Subunit"/>
</dbReference>
<keyword evidence="5" id="KW-0732">Signal</keyword>
<dbReference type="AlphaFoldDB" id="A0A448TT08"/>
<feature type="signal peptide" evidence="5">
    <location>
        <begin position="1"/>
        <end position="19"/>
    </location>
</feature>
<evidence type="ECO:0000259" key="6">
    <source>
        <dbReference type="PROSITE" id="PS51007"/>
    </source>
</evidence>
<evidence type="ECO:0000313" key="7">
    <source>
        <dbReference type="EMBL" id="VEJ09056.1"/>
    </source>
</evidence>
<dbReference type="Pfam" id="PF00034">
    <property type="entry name" value="Cytochrom_C"/>
    <property type="match status" value="1"/>
</dbReference>
<feature type="chain" id="PRO_5019401351" evidence="5">
    <location>
        <begin position="20"/>
        <end position="117"/>
    </location>
</feature>
<keyword evidence="1 4" id="KW-0349">Heme</keyword>
<dbReference type="InterPro" id="IPR009056">
    <property type="entry name" value="Cyt_c-like_dom"/>
</dbReference>
<organism evidence="7 8">
    <name type="scientific">Actinobacillus delphinicola</name>
    <dbReference type="NCBI Taxonomy" id="51161"/>
    <lineage>
        <taxon>Bacteria</taxon>
        <taxon>Pseudomonadati</taxon>
        <taxon>Pseudomonadota</taxon>
        <taxon>Gammaproteobacteria</taxon>
        <taxon>Pasteurellales</taxon>
        <taxon>Pasteurellaceae</taxon>
        <taxon>Actinobacillus</taxon>
    </lineage>
</organism>
<accession>A0A448TT08</accession>
<sequence length="117" mass="12412">MKRMILLAGAISAVAFAHADVTPTASTSTAASTTDAAMIAEGQQIFENNCATCHGRHADKKAFGRSAIINQLDQETIVKALQMRKAGLIQGPGNPAKSRLNDEQMQAVAAYIQTLKK</sequence>
<gene>
    <name evidence="7" type="ORF">NCTC12871_00486</name>
</gene>
<dbReference type="GO" id="GO:0020037">
    <property type="term" value="F:heme binding"/>
    <property type="evidence" value="ECO:0007669"/>
    <property type="project" value="InterPro"/>
</dbReference>
<evidence type="ECO:0000256" key="1">
    <source>
        <dbReference type="ARBA" id="ARBA00022617"/>
    </source>
</evidence>
<protein>
    <submittedName>
        <fullName evidence="7">Cytochrome c class I</fullName>
    </submittedName>
</protein>
<evidence type="ECO:0000256" key="5">
    <source>
        <dbReference type="SAM" id="SignalP"/>
    </source>
</evidence>
<dbReference type="KEGG" id="adp:NCTC12871_00486"/>
<dbReference type="RefSeq" id="WP_126598659.1">
    <property type="nucleotide sequence ID" value="NZ_LR134510.1"/>
</dbReference>
<dbReference type="Gene3D" id="1.10.760.10">
    <property type="entry name" value="Cytochrome c-like domain"/>
    <property type="match status" value="1"/>
</dbReference>
<proteinExistence type="predicted"/>
<dbReference type="OrthoDB" id="5690796at2"/>